<accession>T1ANM9</accession>
<keyword evidence="3 6" id="KW-0812">Transmembrane</keyword>
<reference evidence="7" key="2">
    <citation type="journal article" date="2014" name="ISME J.">
        <title>Microbial stratification in low pH oxic and suboxic macroscopic growths along an acid mine drainage.</title>
        <authorList>
            <person name="Mendez-Garcia C."/>
            <person name="Mesa V."/>
            <person name="Sprenger R.R."/>
            <person name="Richter M."/>
            <person name="Diez M.S."/>
            <person name="Solano J."/>
            <person name="Bargiela R."/>
            <person name="Golyshina O.V."/>
            <person name="Manteca A."/>
            <person name="Ramos J.L."/>
            <person name="Gallego J.R."/>
            <person name="Llorente I."/>
            <person name="Martins Dos Santos V.A."/>
            <person name="Jensen O.N."/>
            <person name="Pelaez A.I."/>
            <person name="Sanchez J."/>
            <person name="Ferrer M."/>
        </authorList>
    </citation>
    <scope>NUCLEOTIDE SEQUENCE</scope>
</reference>
<name>T1ANM9_9ZZZZ</name>
<organism evidence="7">
    <name type="scientific">mine drainage metagenome</name>
    <dbReference type="NCBI Taxonomy" id="410659"/>
    <lineage>
        <taxon>unclassified sequences</taxon>
        <taxon>metagenomes</taxon>
        <taxon>ecological metagenomes</taxon>
    </lineage>
</organism>
<dbReference type="PANTHER" id="PTHR12608:SF1">
    <property type="entry name" value="TRANSMEMBRANE PROTEIN 165"/>
    <property type="match status" value="1"/>
</dbReference>
<dbReference type="Pfam" id="PF01169">
    <property type="entry name" value="GDT1"/>
    <property type="match status" value="1"/>
</dbReference>
<feature type="transmembrane region" description="Helical" evidence="6">
    <location>
        <begin position="112"/>
        <end position="130"/>
    </location>
</feature>
<dbReference type="GO" id="GO:0046873">
    <property type="term" value="F:metal ion transmembrane transporter activity"/>
    <property type="evidence" value="ECO:0007669"/>
    <property type="project" value="InterPro"/>
</dbReference>
<dbReference type="InterPro" id="IPR001727">
    <property type="entry name" value="GDT1-like"/>
</dbReference>
<gene>
    <name evidence="7" type="ORF">B2A_04151</name>
</gene>
<comment type="similarity">
    <text evidence="2">Belongs to the GDT1 family.</text>
</comment>
<reference evidence="7" key="1">
    <citation type="submission" date="2013-08" db="EMBL/GenBank/DDBJ databases">
        <authorList>
            <person name="Mendez C."/>
            <person name="Richter M."/>
            <person name="Ferrer M."/>
            <person name="Sanchez J."/>
        </authorList>
    </citation>
    <scope>NUCLEOTIDE SEQUENCE</scope>
</reference>
<comment type="caution">
    <text evidence="7">The sequence shown here is derived from an EMBL/GenBank/DDBJ whole genome shotgun (WGS) entry which is preliminary data.</text>
</comment>
<evidence type="ECO:0000256" key="5">
    <source>
        <dbReference type="ARBA" id="ARBA00023136"/>
    </source>
</evidence>
<feature type="transmembrane region" description="Helical" evidence="6">
    <location>
        <begin position="14"/>
        <end position="31"/>
    </location>
</feature>
<feature type="transmembrane region" description="Helical" evidence="6">
    <location>
        <begin position="79"/>
        <end position="100"/>
    </location>
</feature>
<evidence type="ECO:0000256" key="1">
    <source>
        <dbReference type="ARBA" id="ARBA00004141"/>
    </source>
</evidence>
<evidence type="ECO:0000256" key="3">
    <source>
        <dbReference type="ARBA" id="ARBA00022692"/>
    </source>
</evidence>
<proteinExistence type="inferred from homology"/>
<keyword evidence="4 6" id="KW-1133">Transmembrane helix</keyword>
<dbReference type="EMBL" id="AUZZ01002780">
    <property type="protein sequence ID" value="EQD58997.1"/>
    <property type="molecule type" value="Genomic_DNA"/>
</dbReference>
<evidence type="ECO:0000256" key="4">
    <source>
        <dbReference type="ARBA" id="ARBA00022989"/>
    </source>
</evidence>
<evidence type="ECO:0000256" key="2">
    <source>
        <dbReference type="ARBA" id="ARBA00009190"/>
    </source>
</evidence>
<dbReference type="PANTHER" id="PTHR12608">
    <property type="entry name" value="TRANSMEMBRANE PROTEIN HTP-1 RELATED"/>
    <property type="match status" value="1"/>
</dbReference>
<keyword evidence="5 6" id="KW-0472">Membrane</keyword>
<dbReference type="AlphaFoldDB" id="T1ANM9"/>
<comment type="subcellular location">
    <subcellularLocation>
        <location evidence="1">Membrane</location>
        <topology evidence="1">Multi-pass membrane protein</topology>
    </subcellularLocation>
</comment>
<protein>
    <submittedName>
        <fullName evidence="7">Protein belonging to Uncharacterized protein family UPF0016</fullName>
    </submittedName>
</protein>
<dbReference type="GO" id="GO:0016020">
    <property type="term" value="C:membrane"/>
    <property type="evidence" value="ECO:0007669"/>
    <property type="project" value="UniProtKB-SubCell"/>
</dbReference>
<evidence type="ECO:0000313" key="7">
    <source>
        <dbReference type="EMBL" id="EQD58997.1"/>
    </source>
</evidence>
<evidence type="ECO:0000256" key="6">
    <source>
        <dbReference type="SAM" id="Phobius"/>
    </source>
</evidence>
<sequence length="173" mass="17880">MIGERLGSALNPRLMNLLVGVSLIAMALWALQPERVHEAGLSRRSHGLFFRTLVSFLIAEMGDKTQIATAVLAAAYGKVAAVAAGSSLGIVLACAPAVLIGHALSARLPLRAIRVVSSLLFLALGVLFLVRAARGSPEEPIAALQARGLCGSCDAPGPSPPRAWRIGQSAASP</sequence>